<dbReference type="PANTHER" id="PTHR21240:SF28">
    <property type="entry name" value="ISO-OROTATE DECARBOXYLASE (EUROFUNG)"/>
    <property type="match status" value="1"/>
</dbReference>
<dbReference type="GO" id="GO:0016831">
    <property type="term" value="F:carboxy-lyase activity"/>
    <property type="evidence" value="ECO:0007669"/>
    <property type="project" value="InterPro"/>
</dbReference>
<dbReference type="PANTHER" id="PTHR21240">
    <property type="entry name" value="2-AMINO-3-CARBOXYLMUCONATE-6-SEMIALDEHYDE DECARBOXYLASE"/>
    <property type="match status" value="1"/>
</dbReference>
<gene>
    <name evidence="3" type="ORF">UFOPK3139_01180</name>
</gene>
<sequence length="405" mass="45827">MDIPRIISVDDHVVEPPELWTERLPAEYRERGPRVVREKAKFDFAGGVFKFERNAPDGDWCDIWLYDDLVYPFPKLSAATGFENLDNEPVTFEQIRPGCYKQKERLEDMAANHMDASLCFPNVLPRFCGQAFHERQDKVLALLCVQAYNDWMIDVWCAGDGKDKLIPLTIVPLWDAKLAAAEIRRCAAKGSHAVAFSENPVPLGLPSVHDKNGFWNPFFEACEETETVINMHIGSSSKMPTTSPDAPFIVSSILTFQNAMGSMVDYIMSGLFDRFPKLRIAYSEGQVGWAPYVLERADKLWEERKGAVSDFGSKLAMPPSTYVNGHIWFCIFDDETGLANRDRIGMDQITFEVDYPHADSTFPVSKEVATKIIQRAGLNESETYKLLRGNAIHLYNLDKLHGITK</sequence>
<dbReference type="GO" id="GO:0019748">
    <property type="term" value="P:secondary metabolic process"/>
    <property type="evidence" value="ECO:0007669"/>
    <property type="project" value="TreeGrafter"/>
</dbReference>
<proteinExistence type="predicted"/>
<dbReference type="InterPro" id="IPR032465">
    <property type="entry name" value="ACMSD"/>
</dbReference>
<accession>A0A6J7A5Q8</accession>
<organism evidence="3">
    <name type="scientific">freshwater metagenome</name>
    <dbReference type="NCBI Taxonomy" id="449393"/>
    <lineage>
        <taxon>unclassified sequences</taxon>
        <taxon>metagenomes</taxon>
        <taxon>ecological metagenomes</taxon>
    </lineage>
</organism>
<evidence type="ECO:0000313" key="3">
    <source>
        <dbReference type="EMBL" id="CAB4828111.1"/>
    </source>
</evidence>
<evidence type="ECO:0000259" key="2">
    <source>
        <dbReference type="Pfam" id="PF04909"/>
    </source>
</evidence>
<dbReference type="Pfam" id="PF04909">
    <property type="entry name" value="Amidohydro_2"/>
    <property type="match status" value="1"/>
</dbReference>
<dbReference type="GO" id="GO:0005737">
    <property type="term" value="C:cytoplasm"/>
    <property type="evidence" value="ECO:0007669"/>
    <property type="project" value="TreeGrafter"/>
</dbReference>
<dbReference type="GO" id="GO:0016787">
    <property type="term" value="F:hydrolase activity"/>
    <property type="evidence" value="ECO:0007669"/>
    <property type="project" value="InterPro"/>
</dbReference>
<dbReference type="Gene3D" id="3.20.20.140">
    <property type="entry name" value="Metal-dependent hydrolases"/>
    <property type="match status" value="1"/>
</dbReference>
<dbReference type="AlphaFoldDB" id="A0A6J7A5Q8"/>
<dbReference type="InterPro" id="IPR032466">
    <property type="entry name" value="Metal_Hydrolase"/>
</dbReference>
<dbReference type="EMBL" id="CAFABA010000039">
    <property type="protein sequence ID" value="CAB4828111.1"/>
    <property type="molecule type" value="Genomic_DNA"/>
</dbReference>
<feature type="domain" description="Amidohydrolase-related" evidence="2">
    <location>
        <begin position="98"/>
        <end position="397"/>
    </location>
</feature>
<dbReference type="InterPro" id="IPR006680">
    <property type="entry name" value="Amidohydro-rel"/>
</dbReference>
<keyword evidence="1" id="KW-0456">Lyase</keyword>
<name>A0A6J7A5Q8_9ZZZZ</name>
<dbReference type="SUPFAM" id="SSF51556">
    <property type="entry name" value="Metallo-dependent hydrolases"/>
    <property type="match status" value="1"/>
</dbReference>
<reference evidence="3" key="1">
    <citation type="submission" date="2020-05" db="EMBL/GenBank/DDBJ databases">
        <authorList>
            <person name="Chiriac C."/>
            <person name="Salcher M."/>
            <person name="Ghai R."/>
            <person name="Kavagutti S V."/>
        </authorList>
    </citation>
    <scope>NUCLEOTIDE SEQUENCE</scope>
</reference>
<evidence type="ECO:0000256" key="1">
    <source>
        <dbReference type="ARBA" id="ARBA00023239"/>
    </source>
</evidence>
<protein>
    <submittedName>
        <fullName evidence="3">Unannotated protein</fullName>
    </submittedName>
</protein>